<reference evidence="4 5" key="1">
    <citation type="submission" date="2014-07" db="EMBL/GenBank/DDBJ databases">
        <title>Genomic and transcriptomic analysis on Apis cerana provide comprehensive insights into honey bee biology.</title>
        <authorList>
            <person name="Diao Q."/>
            <person name="Sun L."/>
            <person name="Zheng H."/>
            <person name="Zheng H."/>
            <person name="Xu S."/>
            <person name="Wang S."/>
            <person name="Zeng Z."/>
            <person name="Hu F."/>
            <person name="Su S."/>
            <person name="Wu J."/>
        </authorList>
    </citation>
    <scope>NUCLEOTIDE SEQUENCE [LARGE SCALE GENOMIC DNA]</scope>
    <source>
        <tissue evidence="4">Pupae without intestine</tissue>
    </source>
</reference>
<dbReference type="GO" id="GO:0044545">
    <property type="term" value="C:NSL complex"/>
    <property type="evidence" value="ECO:0007669"/>
    <property type="project" value="TreeGrafter"/>
</dbReference>
<dbReference type="OrthoDB" id="6415022at2759"/>
<keyword evidence="5" id="KW-1185">Reference proteome</keyword>
<feature type="compositionally biased region" description="Low complexity" evidence="1">
    <location>
        <begin position="1"/>
        <end position="12"/>
    </location>
</feature>
<gene>
    <name evidence="4" type="ORF">APICC_06430</name>
</gene>
<protein>
    <submittedName>
        <fullName evidence="4">Uncharacterized protein</fullName>
    </submittedName>
</protein>
<evidence type="ECO:0000313" key="4">
    <source>
        <dbReference type="EMBL" id="PBC33627.1"/>
    </source>
</evidence>
<feature type="domain" description="KANSL3 helical" evidence="3">
    <location>
        <begin position="145"/>
        <end position="244"/>
    </location>
</feature>
<dbReference type="InterPro" id="IPR056519">
    <property type="entry name" value="KANSL3_1st"/>
</dbReference>
<feature type="compositionally biased region" description="Polar residues" evidence="1">
    <location>
        <begin position="515"/>
        <end position="543"/>
    </location>
</feature>
<dbReference type="STRING" id="94128.A0A2A3EPI5"/>
<evidence type="ECO:0000259" key="3">
    <source>
        <dbReference type="Pfam" id="PF23154"/>
    </source>
</evidence>
<dbReference type="InterPro" id="IPR026555">
    <property type="entry name" value="NSL3/Tex30"/>
</dbReference>
<dbReference type="AlphaFoldDB" id="A0A2A3EPI5"/>
<dbReference type="InterPro" id="IPR029058">
    <property type="entry name" value="AB_hydrolase_fold"/>
</dbReference>
<feature type="region of interest" description="Disordered" evidence="1">
    <location>
        <begin position="1"/>
        <end position="24"/>
    </location>
</feature>
<dbReference type="Pfam" id="PF20408">
    <property type="entry name" value="Abhydrolase_11"/>
    <property type="match status" value="1"/>
</dbReference>
<name>A0A2A3EPI5_APICC</name>
<dbReference type="PANTHER" id="PTHR13136">
    <property type="entry name" value="TESTIS DEVELOPMENT PROTEIN PRTD"/>
    <property type="match status" value="1"/>
</dbReference>
<dbReference type="Pfam" id="PF23154">
    <property type="entry name" value="KANSL3_1st"/>
    <property type="match status" value="1"/>
</dbReference>
<dbReference type="PANTHER" id="PTHR13136:SF16">
    <property type="entry name" value="KAT8 REGULATORY NSL COMPLEX SUBUNIT 3"/>
    <property type="match status" value="1"/>
</dbReference>
<dbReference type="Gene3D" id="3.40.50.1820">
    <property type="entry name" value="alpha/beta hydrolase"/>
    <property type="match status" value="1"/>
</dbReference>
<accession>A0A2A3EPI5</accession>
<dbReference type="GO" id="GO:0045944">
    <property type="term" value="P:positive regulation of transcription by RNA polymerase II"/>
    <property type="evidence" value="ECO:0007669"/>
    <property type="project" value="TreeGrafter"/>
</dbReference>
<evidence type="ECO:0000259" key="2">
    <source>
        <dbReference type="Pfam" id="PF20408"/>
    </source>
</evidence>
<feature type="domain" description="KANL3/Tex30 alpha/beta hydrolase-like" evidence="2">
    <location>
        <begin position="338"/>
        <end position="454"/>
    </location>
</feature>
<evidence type="ECO:0000313" key="5">
    <source>
        <dbReference type="Proteomes" id="UP000242457"/>
    </source>
</evidence>
<dbReference type="Proteomes" id="UP000242457">
    <property type="component" value="Unassembled WGS sequence"/>
</dbReference>
<proteinExistence type="predicted"/>
<sequence length="1173" mass="130290">MLTSTLTMPSTSINTSRVPSPISDTFDDNPSRLTTYLHQLAGCYETEVNVLAKDHCYARPWNWKPENVYVKPIKKLFFPKKNLSMEKIIQDEEINIEEDNNELLVPPIDFTRARHQMDELQRLANFARPDENEDWEEKLDKILWTPVQNRIFTKVLKILNSERLARLAKVNNSIEPIYRRTSVDTAARRFRETLASAGWDWRLAQWLHNLLFDHLPQEYLGIYLDILQTLRLKIPQLIDKMIAVQPNINAKTGSITWETLGSLLKRTWDPVTPSLNSNRLKKLPGNPILIIVPSGVGSNISTRQHKWISQLGALGMVVTVHTHLGLSANRMTMMVCIDQLVQATRTKIQDIRSDFPGRPIILVGFNTGAALACQVAQMEHVTAVICLGFPFFTVEGKRGTSDDTLMDIRCPIMFVIGQNATLVRSDDLEDLREKMMVETSLIVVGTADDHLRISTAKKISEGITQNMVDRCILDEIGDFVGTILLQPHPLPLRSTSLANYENKNNRKEPRKRRNSTSSSVESKPNSPTIKKSRPNTPISSVVSIGQNTQSATISRIGTFSTQQNIIAVGGIHTNHAQTVKRKPRVVNNQKNHFVEHLITSRLSGQSNSNSDNGGITLNIGSLASLAPIGPIRLAPTSSGQTISTTIKNIPKSSIASTKVPKIVSTNVQLQNVSKMKTIVSSNKGFSKVISNNYRHLNIPDKNGDTKLVNVLTTSGNQIRVNTLTAAAIHSKPTIGTSNGTLSNILQNGKTSLTLATNSSSARVSAASSILLTPNNSVATNITSTTSTISKVMDDMATSSSSSHVMLSSTHSLDTFKMSQLPRQVTTCNNSHNTSCGNIIMVENSLNAKPTCSSVIVPLSNHNSGTILPLSNKLKLTQKSTKTMPKITVNTSNLQRIHKPQTLQKNSLVNEIDDELGNILDIPIIFAKDDDNLNSIDKNSSLSQTMPVDIHEKNTPKLNSNTKVVLISNKQDKLQQTANKFVTPSTQAIICPNVAVQNLNHVILQTKPQTPTLSKTKTTIPIQTRSNQPTIKYTKIILAKRNSQSAYQNDKNEQVIVTKTIDKINAPKLLNFDKNEHRYTQIATKQIKKNENNIIDDVLEIEDAIKMNIIERKHISLQRVDLASQTNDNVKESLTEIKINVSKENNSECTKIDDIINLQMEDTVINFLVKTRKS</sequence>
<dbReference type="EMBL" id="KZ288199">
    <property type="protein sequence ID" value="PBC33627.1"/>
    <property type="molecule type" value="Genomic_DNA"/>
</dbReference>
<organism evidence="4 5">
    <name type="scientific">Apis cerana cerana</name>
    <name type="common">Oriental honeybee</name>
    <dbReference type="NCBI Taxonomy" id="94128"/>
    <lineage>
        <taxon>Eukaryota</taxon>
        <taxon>Metazoa</taxon>
        <taxon>Ecdysozoa</taxon>
        <taxon>Arthropoda</taxon>
        <taxon>Hexapoda</taxon>
        <taxon>Insecta</taxon>
        <taxon>Pterygota</taxon>
        <taxon>Neoptera</taxon>
        <taxon>Endopterygota</taxon>
        <taxon>Hymenoptera</taxon>
        <taxon>Apocrita</taxon>
        <taxon>Aculeata</taxon>
        <taxon>Apoidea</taxon>
        <taxon>Anthophila</taxon>
        <taxon>Apidae</taxon>
        <taxon>Apis</taxon>
    </lineage>
</organism>
<feature type="region of interest" description="Disordered" evidence="1">
    <location>
        <begin position="494"/>
        <end position="543"/>
    </location>
</feature>
<dbReference type="InterPro" id="IPR046879">
    <property type="entry name" value="KANL3/Tex30_Abhydrolase"/>
</dbReference>
<evidence type="ECO:0000256" key="1">
    <source>
        <dbReference type="SAM" id="MobiDB-lite"/>
    </source>
</evidence>
<dbReference type="SUPFAM" id="SSF53474">
    <property type="entry name" value="alpha/beta-Hydrolases"/>
    <property type="match status" value="1"/>
</dbReference>